<gene>
    <name evidence="1" type="ORF">SAV14893_092340</name>
    <name evidence="2" type="ORF">SAV31267_095940</name>
</gene>
<evidence type="ECO:0000313" key="1">
    <source>
        <dbReference type="EMBL" id="GDY69841.1"/>
    </source>
</evidence>
<organism evidence="1 4">
    <name type="scientific">Streptomyces avermitilis</name>
    <dbReference type="NCBI Taxonomy" id="33903"/>
    <lineage>
        <taxon>Bacteria</taxon>
        <taxon>Bacillati</taxon>
        <taxon>Actinomycetota</taxon>
        <taxon>Actinomycetes</taxon>
        <taxon>Kitasatosporales</taxon>
        <taxon>Streptomycetaceae</taxon>
        <taxon>Streptomyces</taxon>
    </lineage>
</organism>
<reference evidence="1 4" key="2">
    <citation type="submission" date="2019-04" db="EMBL/GenBank/DDBJ databases">
        <title>Draft genome sequences of Streptomyces avermitilis NBRC 14893.</title>
        <authorList>
            <person name="Komaki H."/>
            <person name="Tamura T."/>
            <person name="Hosoyama A."/>
        </authorList>
    </citation>
    <scope>NUCLEOTIDE SEQUENCE [LARGE SCALE GENOMIC DNA]</scope>
    <source>
        <strain evidence="1 4">NBRC 14893</strain>
    </source>
</reference>
<dbReference type="Proteomes" id="UP000299211">
    <property type="component" value="Unassembled WGS sequence"/>
</dbReference>
<protein>
    <recommendedName>
        <fullName evidence="5">FtsK domain-containing protein</fullName>
    </recommendedName>
</protein>
<evidence type="ECO:0000313" key="2">
    <source>
        <dbReference type="EMBL" id="GDY80109.1"/>
    </source>
</evidence>
<dbReference type="InterPro" id="IPR027417">
    <property type="entry name" value="P-loop_NTPase"/>
</dbReference>
<dbReference type="GeneID" id="42527414"/>
<sequence length="126" mass="13474">MGCPTARGARAADTHLRFSRDLVADLITQKLALEGVTFSWHPAERKPYVLVKKTRKSPAEAAFKDPKVRDLVAKAAEPAPIIGSGGKPVSVDLDADSPHILVYASTVGGKSVILRCIACQMIHRGS</sequence>
<dbReference type="RefSeq" id="WP_010981768.1">
    <property type="nucleotide sequence ID" value="NZ_BAABTN010000127.1"/>
</dbReference>
<dbReference type="Gene3D" id="3.40.50.300">
    <property type="entry name" value="P-loop containing nucleotide triphosphate hydrolases"/>
    <property type="match status" value="1"/>
</dbReference>
<proteinExistence type="predicted"/>
<dbReference type="EMBL" id="BJHX01000003">
    <property type="protein sequence ID" value="GDY69841.1"/>
    <property type="molecule type" value="Genomic_DNA"/>
</dbReference>
<dbReference type="Proteomes" id="UP000302139">
    <property type="component" value="Unassembled WGS sequence"/>
</dbReference>
<reference evidence="2 3" key="1">
    <citation type="submission" date="2019-04" db="EMBL/GenBank/DDBJ databases">
        <title>Draft genome sequences of Streptomyces avermitilis ATCC 31267.</title>
        <authorList>
            <person name="Komaki H."/>
            <person name="Tamura T."/>
            <person name="Hosoyama A."/>
        </authorList>
    </citation>
    <scope>NUCLEOTIDE SEQUENCE [LARGE SCALE GENOMIC DNA]</scope>
    <source>
        <strain evidence="2 3">ATCC 31267</strain>
    </source>
</reference>
<comment type="caution">
    <text evidence="1">The sequence shown here is derived from an EMBL/GenBank/DDBJ whole genome shotgun (WGS) entry which is preliminary data.</text>
</comment>
<evidence type="ECO:0000313" key="4">
    <source>
        <dbReference type="Proteomes" id="UP000302139"/>
    </source>
</evidence>
<evidence type="ECO:0000313" key="3">
    <source>
        <dbReference type="Proteomes" id="UP000299211"/>
    </source>
</evidence>
<dbReference type="EMBL" id="BJHY01000002">
    <property type="protein sequence ID" value="GDY80109.1"/>
    <property type="molecule type" value="Genomic_DNA"/>
</dbReference>
<evidence type="ECO:0008006" key="5">
    <source>
        <dbReference type="Google" id="ProtNLM"/>
    </source>
</evidence>
<accession>A0A4D4MD35</accession>
<name>A0A4D4MD35_STRAX</name>
<dbReference type="AlphaFoldDB" id="A0A4D4MD35"/>
<dbReference type="STRING" id="33903.AQJ43_29485"/>